<keyword evidence="8" id="KW-0406">Ion transport</keyword>
<evidence type="ECO:0000256" key="6">
    <source>
        <dbReference type="ARBA" id="ARBA00022729"/>
    </source>
</evidence>
<accession>A0A904A3A3</accession>
<evidence type="ECO:0008006" key="17">
    <source>
        <dbReference type="Google" id="ProtNLM"/>
    </source>
</evidence>
<feature type="compositionally biased region" description="Low complexity" evidence="11">
    <location>
        <begin position="70"/>
        <end position="80"/>
    </location>
</feature>
<feature type="compositionally biased region" description="Low complexity" evidence="11">
    <location>
        <begin position="165"/>
        <end position="179"/>
    </location>
</feature>
<feature type="compositionally biased region" description="Low complexity" evidence="11">
    <location>
        <begin position="39"/>
        <end position="60"/>
    </location>
</feature>
<feature type="domain" description="Neurotransmitter-gated ion-channel transmembrane" evidence="14">
    <location>
        <begin position="553"/>
        <end position="828"/>
    </location>
</feature>
<dbReference type="GO" id="GO:0004888">
    <property type="term" value="F:transmembrane signaling receptor activity"/>
    <property type="evidence" value="ECO:0007669"/>
    <property type="project" value="InterPro"/>
</dbReference>
<dbReference type="GO" id="GO:0005254">
    <property type="term" value="F:chloride channel activity"/>
    <property type="evidence" value="ECO:0007669"/>
    <property type="project" value="UniProtKB-ARBA"/>
</dbReference>
<dbReference type="Gene3D" id="1.20.58.390">
    <property type="entry name" value="Neurotransmitter-gated ion-channel transmembrane domain"/>
    <property type="match status" value="2"/>
</dbReference>
<dbReference type="SUPFAM" id="SSF90112">
    <property type="entry name" value="Neurotransmitter-gated ion-channel transmembrane pore"/>
    <property type="match status" value="1"/>
</dbReference>
<feature type="region of interest" description="Disordered" evidence="11">
    <location>
        <begin position="14"/>
        <end position="109"/>
    </location>
</feature>
<dbReference type="GO" id="GO:0005886">
    <property type="term" value="C:plasma membrane"/>
    <property type="evidence" value="ECO:0007669"/>
    <property type="project" value="UniProtKB-SubCell"/>
</dbReference>
<evidence type="ECO:0000256" key="12">
    <source>
        <dbReference type="SAM" id="Phobius"/>
    </source>
</evidence>
<feature type="compositionally biased region" description="Low complexity" evidence="11">
    <location>
        <begin position="240"/>
        <end position="250"/>
    </location>
</feature>
<feature type="compositionally biased region" description="Basic and acidic residues" evidence="11">
    <location>
        <begin position="203"/>
        <end position="214"/>
    </location>
</feature>
<name>A0A904A3A3_ANOQN</name>
<evidence type="ECO:0000256" key="11">
    <source>
        <dbReference type="SAM" id="MobiDB-lite"/>
    </source>
</evidence>
<feature type="transmembrane region" description="Helical" evidence="12">
    <location>
        <begin position="546"/>
        <end position="567"/>
    </location>
</feature>
<organism evidence="15 16">
    <name type="scientific">Anopheles quadriannulatus</name>
    <name type="common">Mosquito</name>
    <dbReference type="NCBI Taxonomy" id="34691"/>
    <lineage>
        <taxon>Eukaryota</taxon>
        <taxon>Metazoa</taxon>
        <taxon>Ecdysozoa</taxon>
        <taxon>Arthropoda</taxon>
        <taxon>Hexapoda</taxon>
        <taxon>Insecta</taxon>
        <taxon>Pterygota</taxon>
        <taxon>Neoptera</taxon>
        <taxon>Endopterygota</taxon>
        <taxon>Diptera</taxon>
        <taxon>Nematocera</taxon>
        <taxon>Culicoidea</taxon>
        <taxon>Culicidae</taxon>
        <taxon>Anophelinae</taxon>
        <taxon>Anopheles</taxon>
    </lineage>
</organism>
<dbReference type="CDD" id="cd19049">
    <property type="entry name" value="LGIC_TM_anion"/>
    <property type="match status" value="1"/>
</dbReference>
<dbReference type="PRINTS" id="PR00253">
    <property type="entry name" value="GABAARECEPTR"/>
</dbReference>
<evidence type="ECO:0000259" key="14">
    <source>
        <dbReference type="Pfam" id="PF02932"/>
    </source>
</evidence>
<keyword evidence="7 12" id="KW-1133">Transmembrane helix</keyword>
<dbReference type="InterPro" id="IPR006029">
    <property type="entry name" value="Neurotrans-gated_channel_TM"/>
</dbReference>
<dbReference type="InterPro" id="IPR006028">
    <property type="entry name" value="GABAA/Glycine_rcpt"/>
</dbReference>
<dbReference type="GO" id="GO:0099095">
    <property type="term" value="F:ligand-gated monoatomic anion channel activity"/>
    <property type="evidence" value="ECO:0007669"/>
    <property type="project" value="UniProtKB-ARBA"/>
</dbReference>
<dbReference type="AlphaFoldDB" id="A0A904A3A3"/>
<dbReference type="Gene3D" id="2.70.170.10">
    <property type="entry name" value="Neurotransmitter-gated ion-channel ligand-binding domain"/>
    <property type="match status" value="1"/>
</dbReference>
<sequence>MGYSCESAHLQYRPVRSDRNQRSWSTEPLQLLDSHQPQATTATDRSCTSDSTTTTITNRSPAPNQPPWATTTDSSSTSPTRWNLRTEPTPEGTVAAPVTKRRTSPTEPIAVTSSRWHSSFNLLRAPTAVFDGYSTIVLEKLSRFISRHVAAPQHATPPSVPAIPTTRATTNTTSRSAASPMAHTVTPSSRPAHGSTTSSSTVRRHDDEPCRSDGHPVPLGHRAHRQPTQFHAPSVHRDVAASPTTSRPASSRHLVRHSLCLYAASSVLLALCYLTIPTVASDTAHPIFAEGKSDKEILDHLLKNSRYDKRLLPPVDGTLTVNVSVLLLSLASPDESSLKYEVEFLLQQQWFDPRLRYANQSQYEYLNAIHHHEDIWLPDTYFIMHGDFKDPIIPMHFALRIYRNGTINYLMRRHLILSCQGRLNIFPFDDPLCSFALESISYEQSAITYVWKNDEDTLRKSPSLTTLNAYLIQNQTIACPIKASWRGNYSCLKVDLIFTRDRAFYFTTVFIPGIILVTSSFITFWLEWNAVPARSMIDLMFTRDRAFYFTTVFIPGIILVTSSFITFWLEWNAVPARVMIGVTTMLNFFTTSNGFRSTLPVVSNLTAMNVWDGVCMCFIYASLLEFVCVNYVGRKRPLHNVVYRPGENPVTQETIDREFHTAIAAEKTTPATAASVAAATAGRLAQTPPHRTVAPAATVPPLATAPIAPPIASAAPAAAVLLCEEGLATDASSAIGPGLTRRRPTVETRLNEAGLMETSFGVKKRESGGPNEIVACTSCAGGTSPCTHSANNGLRKKEPPHPIRVAKTIDVIARITFPSAYAVFLIFFFIHYKGFS</sequence>
<dbReference type="CDD" id="cd18987">
    <property type="entry name" value="LGIC_ECD_anion"/>
    <property type="match status" value="1"/>
</dbReference>
<keyword evidence="10" id="KW-0407">Ion channel</keyword>
<evidence type="ECO:0000256" key="1">
    <source>
        <dbReference type="ARBA" id="ARBA00004141"/>
    </source>
</evidence>
<dbReference type="GO" id="GO:0005230">
    <property type="term" value="F:extracellular ligand-gated monoatomic ion channel activity"/>
    <property type="evidence" value="ECO:0007669"/>
    <property type="project" value="InterPro"/>
</dbReference>
<keyword evidence="4" id="KW-1003">Cell membrane</keyword>
<feature type="compositionally biased region" description="Polar residues" evidence="11">
    <location>
        <begin position="22"/>
        <end position="38"/>
    </location>
</feature>
<reference evidence="15" key="1">
    <citation type="submission" date="2022-10" db="UniProtKB">
        <authorList>
            <consortium name="EnsemblMetazoa"/>
        </authorList>
    </citation>
    <scope>IDENTIFICATION</scope>
    <source>
        <strain evidence="15">SANGQUA</strain>
    </source>
</reference>
<feature type="transmembrane region" description="Helical" evidence="12">
    <location>
        <begin position="811"/>
        <end position="832"/>
    </location>
</feature>
<feature type="region of interest" description="Disordered" evidence="11">
    <location>
        <begin position="151"/>
        <end position="250"/>
    </location>
</feature>
<dbReference type="PANTHER" id="PTHR18945">
    <property type="entry name" value="NEUROTRANSMITTER GATED ION CHANNEL"/>
    <property type="match status" value="1"/>
</dbReference>
<dbReference type="Pfam" id="PF02931">
    <property type="entry name" value="Neur_chan_LBD"/>
    <property type="match status" value="1"/>
</dbReference>
<dbReference type="SUPFAM" id="SSF63712">
    <property type="entry name" value="Nicotinic receptor ligand binding domain-like"/>
    <property type="match status" value="1"/>
</dbReference>
<proteinExistence type="predicted"/>
<dbReference type="EnsemblMetazoa" id="AQUA017388-RA">
    <property type="protein sequence ID" value="AQUA017388-PA"/>
    <property type="gene ID" value="AQUA017388"/>
</dbReference>
<evidence type="ECO:0000313" key="16">
    <source>
        <dbReference type="Proteomes" id="UP000076407"/>
    </source>
</evidence>
<protein>
    <recommendedName>
        <fullName evidence="17">Glutamate-gated chloride channel</fullName>
    </recommendedName>
</protein>
<evidence type="ECO:0000259" key="13">
    <source>
        <dbReference type="Pfam" id="PF02931"/>
    </source>
</evidence>
<feature type="compositionally biased region" description="Polar residues" evidence="11">
    <location>
        <begin position="185"/>
        <end position="201"/>
    </location>
</feature>
<feature type="domain" description="Neurotransmitter-gated ion-channel ligand-binding" evidence="13">
    <location>
        <begin position="295"/>
        <end position="478"/>
    </location>
</feature>
<evidence type="ECO:0000256" key="2">
    <source>
        <dbReference type="ARBA" id="ARBA00004236"/>
    </source>
</evidence>
<evidence type="ECO:0000256" key="7">
    <source>
        <dbReference type="ARBA" id="ARBA00022989"/>
    </source>
</evidence>
<dbReference type="InterPro" id="IPR006201">
    <property type="entry name" value="Neur_channel"/>
</dbReference>
<evidence type="ECO:0000313" key="15">
    <source>
        <dbReference type="EnsemblMetazoa" id="AQUA017388-PA"/>
    </source>
</evidence>
<dbReference type="Proteomes" id="UP000076407">
    <property type="component" value="Unassembled WGS sequence"/>
</dbReference>
<dbReference type="Pfam" id="PF02932">
    <property type="entry name" value="Neur_chan_memb"/>
    <property type="match status" value="1"/>
</dbReference>
<keyword evidence="5 12" id="KW-0812">Transmembrane</keyword>
<evidence type="ECO:0000256" key="3">
    <source>
        <dbReference type="ARBA" id="ARBA00022448"/>
    </source>
</evidence>
<keyword evidence="6" id="KW-0732">Signal</keyword>
<keyword evidence="3" id="KW-0813">Transport</keyword>
<evidence type="ECO:0000256" key="5">
    <source>
        <dbReference type="ARBA" id="ARBA00022692"/>
    </source>
</evidence>
<evidence type="ECO:0000256" key="10">
    <source>
        <dbReference type="ARBA" id="ARBA00023303"/>
    </source>
</evidence>
<evidence type="ECO:0000256" key="4">
    <source>
        <dbReference type="ARBA" id="ARBA00022475"/>
    </source>
</evidence>
<dbReference type="InterPro" id="IPR036734">
    <property type="entry name" value="Neur_chan_lig-bd_sf"/>
</dbReference>
<keyword evidence="9 12" id="KW-0472">Membrane</keyword>
<dbReference type="InterPro" id="IPR038050">
    <property type="entry name" value="Neuro_actylchol_rec"/>
</dbReference>
<dbReference type="InterPro" id="IPR036719">
    <property type="entry name" value="Neuro-gated_channel_TM_sf"/>
</dbReference>
<dbReference type="InterPro" id="IPR006202">
    <property type="entry name" value="Neur_chan_lig-bd"/>
</dbReference>
<feature type="transmembrane region" description="Helical" evidence="12">
    <location>
        <begin position="503"/>
        <end position="526"/>
    </location>
</feature>
<keyword evidence="16" id="KW-1185">Reference proteome</keyword>
<evidence type="ECO:0000256" key="8">
    <source>
        <dbReference type="ARBA" id="ARBA00023065"/>
    </source>
</evidence>
<evidence type="ECO:0000256" key="9">
    <source>
        <dbReference type="ARBA" id="ARBA00023136"/>
    </source>
</evidence>
<feature type="transmembrane region" description="Helical" evidence="12">
    <location>
        <begin position="610"/>
        <end position="632"/>
    </location>
</feature>
<comment type="subcellular location">
    <subcellularLocation>
        <location evidence="2">Cell membrane</location>
    </subcellularLocation>
    <subcellularLocation>
        <location evidence="1">Membrane</location>
        <topology evidence="1">Multi-pass membrane protein</topology>
    </subcellularLocation>
</comment>
<dbReference type="FunFam" id="1.20.58.390:FF:000021">
    <property type="entry name" value="glutamate-gated chloride channel isoform X12"/>
    <property type="match status" value="1"/>
</dbReference>